<dbReference type="OrthoDB" id="846561at2759"/>
<dbReference type="EMBL" id="JAPFFK010000005">
    <property type="protein sequence ID" value="KAJ6763027.1"/>
    <property type="molecule type" value="Genomic_DNA"/>
</dbReference>
<proteinExistence type="predicted"/>
<evidence type="ECO:0000313" key="2">
    <source>
        <dbReference type="Proteomes" id="UP001151532"/>
    </source>
</evidence>
<protein>
    <submittedName>
        <fullName evidence="1">Uncharacterized protein</fullName>
    </submittedName>
</protein>
<accession>A0A9Q0W9Q7</accession>
<organism evidence="1 2">
    <name type="scientific">Salix purpurea</name>
    <name type="common">Purple osier willow</name>
    <dbReference type="NCBI Taxonomy" id="77065"/>
    <lineage>
        <taxon>Eukaryota</taxon>
        <taxon>Viridiplantae</taxon>
        <taxon>Streptophyta</taxon>
        <taxon>Embryophyta</taxon>
        <taxon>Tracheophyta</taxon>
        <taxon>Spermatophyta</taxon>
        <taxon>Magnoliopsida</taxon>
        <taxon>eudicotyledons</taxon>
        <taxon>Gunneridae</taxon>
        <taxon>Pentapetalae</taxon>
        <taxon>rosids</taxon>
        <taxon>fabids</taxon>
        <taxon>Malpighiales</taxon>
        <taxon>Salicaceae</taxon>
        <taxon>Saliceae</taxon>
        <taxon>Salix</taxon>
    </lineage>
</organism>
<evidence type="ECO:0000313" key="1">
    <source>
        <dbReference type="EMBL" id="KAJ6763027.1"/>
    </source>
</evidence>
<sequence length="82" mass="8564">MAVPVEEAIAALSTFSLEDEQAEVQGAGVLVSSERGATSSPIEYTDVSAYRLSLSEDTKALNQLNGLIQEGEGDGISALYIS</sequence>
<keyword evidence="2" id="KW-1185">Reference proteome</keyword>
<dbReference type="AlphaFoldDB" id="A0A9Q0W9Q7"/>
<comment type="caution">
    <text evidence="1">The sequence shown here is derived from an EMBL/GenBank/DDBJ whole genome shotgun (WGS) entry which is preliminary data.</text>
</comment>
<gene>
    <name evidence="1" type="ORF">OIU79_023715</name>
</gene>
<reference evidence="1" key="2">
    <citation type="journal article" date="2023" name="Int. J. Mol. Sci.">
        <title>De Novo Assembly and Annotation of 11 Diverse Shrub Willow (Salix) Genomes Reveals Novel Gene Organization in Sex-Linked Regions.</title>
        <authorList>
            <person name="Hyden B."/>
            <person name="Feng K."/>
            <person name="Yates T.B."/>
            <person name="Jawdy S."/>
            <person name="Cereghino C."/>
            <person name="Smart L.B."/>
            <person name="Muchero W."/>
        </authorList>
    </citation>
    <scope>NUCLEOTIDE SEQUENCE</scope>
    <source>
        <tissue evidence="1">Shoot tip</tissue>
    </source>
</reference>
<name>A0A9Q0W9Q7_SALPP</name>
<reference evidence="1" key="1">
    <citation type="submission" date="2022-11" db="EMBL/GenBank/DDBJ databases">
        <authorList>
            <person name="Hyden B.L."/>
            <person name="Feng K."/>
            <person name="Yates T."/>
            <person name="Jawdy S."/>
            <person name="Smart L.B."/>
            <person name="Muchero W."/>
        </authorList>
    </citation>
    <scope>NUCLEOTIDE SEQUENCE</scope>
    <source>
        <tissue evidence="1">Shoot tip</tissue>
    </source>
</reference>
<dbReference type="Proteomes" id="UP001151532">
    <property type="component" value="Chromosome 13"/>
</dbReference>